<dbReference type="EMBL" id="LIAE01006417">
    <property type="protein sequence ID" value="PAV89939.1"/>
    <property type="molecule type" value="Genomic_DNA"/>
</dbReference>
<evidence type="ECO:0000259" key="2">
    <source>
        <dbReference type="SMART" id="SM00849"/>
    </source>
</evidence>
<feature type="domain" description="Metallo-beta-lactamase" evidence="2">
    <location>
        <begin position="175"/>
        <end position="356"/>
    </location>
</feature>
<dbReference type="Proteomes" id="UP000218231">
    <property type="component" value="Unassembled WGS sequence"/>
</dbReference>
<dbReference type="SUPFAM" id="SSF56281">
    <property type="entry name" value="Metallo-hydrolase/oxidoreductase"/>
    <property type="match status" value="1"/>
</dbReference>
<dbReference type="Gene3D" id="3.60.15.10">
    <property type="entry name" value="Ribonuclease Z/Hydroxyacylglutathione hydrolase-like"/>
    <property type="match status" value="1"/>
</dbReference>
<keyword evidence="1" id="KW-0812">Transmembrane</keyword>
<feature type="transmembrane region" description="Helical" evidence="1">
    <location>
        <begin position="113"/>
        <end position="135"/>
    </location>
</feature>
<keyword evidence="1" id="KW-0472">Membrane</keyword>
<evidence type="ECO:0000313" key="3">
    <source>
        <dbReference type="EMBL" id="PAV89939.1"/>
    </source>
</evidence>
<feature type="transmembrane region" description="Helical" evidence="1">
    <location>
        <begin position="79"/>
        <end position="101"/>
    </location>
</feature>
<dbReference type="InterPro" id="IPR036866">
    <property type="entry name" value="RibonucZ/Hydroxyglut_hydro"/>
</dbReference>
<dbReference type="PANTHER" id="PTHR23200">
    <property type="entry name" value="METALLO-BETA-LACTAMASE DOMAIN-CONTAINING PROTEIN 1"/>
    <property type="match status" value="1"/>
</dbReference>
<evidence type="ECO:0000256" key="1">
    <source>
        <dbReference type="SAM" id="Phobius"/>
    </source>
</evidence>
<dbReference type="InterPro" id="IPR001279">
    <property type="entry name" value="Metallo-B-lactamas"/>
</dbReference>
<dbReference type="SMART" id="SM00849">
    <property type="entry name" value="Lactamase_B"/>
    <property type="match status" value="1"/>
</dbReference>
<dbReference type="PANTHER" id="PTHR23200:SF49">
    <property type="entry name" value="METALLO-BETA-LACTAMASE DOMAIN-CONTAINING PROTEIN"/>
    <property type="match status" value="1"/>
</dbReference>
<reference evidence="3 4" key="1">
    <citation type="journal article" date="2017" name="Curr. Biol.">
        <title>Genome architecture and evolution of a unichromosomal asexual nematode.</title>
        <authorList>
            <person name="Fradin H."/>
            <person name="Zegar C."/>
            <person name="Gutwein M."/>
            <person name="Lucas J."/>
            <person name="Kovtun M."/>
            <person name="Corcoran D."/>
            <person name="Baugh L.R."/>
            <person name="Kiontke K."/>
            <person name="Gunsalus K."/>
            <person name="Fitch D.H."/>
            <person name="Piano F."/>
        </authorList>
    </citation>
    <scope>NUCLEOTIDE SEQUENCE [LARGE SCALE GENOMIC DNA]</scope>
    <source>
        <strain evidence="3">PF1309</strain>
    </source>
</reference>
<gene>
    <name evidence="3" type="ORF">WR25_15251</name>
</gene>
<dbReference type="AlphaFoldDB" id="A0A2A2LUS4"/>
<feature type="transmembrane region" description="Helical" evidence="1">
    <location>
        <begin position="43"/>
        <end position="67"/>
    </location>
</feature>
<comment type="caution">
    <text evidence="3">The sequence shown here is derived from an EMBL/GenBank/DDBJ whole genome shotgun (WGS) entry which is preliminary data.</text>
</comment>
<organism evidence="3 4">
    <name type="scientific">Diploscapter pachys</name>
    <dbReference type="NCBI Taxonomy" id="2018661"/>
    <lineage>
        <taxon>Eukaryota</taxon>
        <taxon>Metazoa</taxon>
        <taxon>Ecdysozoa</taxon>
        <taxon>Nematoda</taxon>
        <taxon>Chromadorea</taxon>
        <taxon>Rhabditida</taxon>
        <taxon>Rhabditina</taxon>
        <taxon>Rhabditomorpha</taxon>
        <taxon>Rhabditoidea</taxon>
        <taxon>Rhabditidae</taxon>
        <taxon>Diploscapter</taxon>
    </lineage>
</organism>
<name>A0A2A2LUS4_9BILA</name>
<accession>A0A2A2LUS4</accession>
<protein>
    <recommendedName>
        <fullName evidence="2">Metallo-beta-lactamase domain-containing protein</fullName>
    </recommendedName>
</protein>
<feature type="transmembrane region" description="Helical" evidence="1">
    <location>
        <begin position="164"/>
        <end position="185"/>
    </location>
</feature>
<dbReference type="InterPro" id="IPR039344">
    <property type="entry name" value="MBLAC1"/>
</dbReference>
<evidence type="ECO:0000313" key="4">
    <source>
        <dbReference type="Proteomes" id="UP000218231"/>
    </source>
</evidence>
<proteinExistence type="predicted"/>
<keyword evidence="4" id="KW-1185">Reference proteome</keyword>
<keyword evidence="1" id="KW-1133">Transmembrane helix</keyword>
<sequence length="375" mass="42383">MELGLKIFILRALAIPHSKLLGMQLVDLNLPEANCSVISPKTIGYFICFFDFLFLTFVFGKAVQLLIQHGWNPVATSTMSCASVLYVLHIICILCSCHGLSSQLSSWIVPKLVLKATTIVLCASVTVFLSFFLSFESPRFGKILGVAFNADFTSRAKEIRMGSVVLLAASAALSIVHTWLLILMIDCYKKVREKELERICLSKEGISLEDVNTVVITNAHPNHMGNMNFFAQKPILFHSMEYIGRHVTPTELKERPYRKLSPNVEVWKTPGHTQHDLTVLIHNVAGYGSMAIVGDLIPSEQMISEKVDRWTIHRRVDDDEELQRDVMAEEGVWDAAIKRQNANLIICMADWIVPGHGQPFRVLPHYRYEKQRWSS</sequence>
<dbReference type="OrthoDB" id="10250730at2759"/>